<dbReference type="Proteomes" id="UP001233999">
    <property type="component" value="Unassembled WGS sequence"/>
</dbReference>
<comment type="caution">
    <text evidence="2">The sequence shown here is derived from an EMBL/GenBank/DDBJ whole genome shotgun (WGS) entry which is preliminary data.</text>
</comment>
<keyword evidence="1" id="KW-1133">Transmembrane helix</keyword>
<gene>
    <name evidence="2" type="ORF">L9F63_024309</name>
</gene>
<reference evidence="2" key="1">
    <citation type="journal article" date="2023" name="IScience">
        <title>Live-bearing cockroach genome reveals convergent evolutionary mechanisms linked to viviparity in insects and beyond.</title>
        <authorList>
            <person name="Fouks B."/>
            <person name="Harrison M.C."/>
            <person name="Mikhailova A.A."/>
            <person name="Marchal E."/>
            <person name="English S."/>
            <person name="Carruthers M."/>
            <person name="Jennings E.C."/>
            <person name="Chiamaka E.L."/>
            <person name="Frigard R.A."/>
            <person name="Pippel M."/>
            <person name="Attardo G.M."/>
            <person name="Benoit J.B."/>
            <person name="Bornberg-Bauer E."/>
            <person name="Tobe S.S."/>
        </authorList>
    </citation>
    <scope>NUCLEOTIDE SEQUENCE</scope>
    <source>
        <strain evidence="2">Stay&amp;Tobe</strain>
    </source>
</reference>
<keyword evidence="3" id="KW-1185">Reference proteome</keyword>
<evidence type="ECO:0000313" key="2">
    <source>
        <dbReference type="EMBL" id="KAJ9580514.1"/>
    </source>
</evidence>
<dbReference type="EMBL" id="JASPKZ010008290">
    <property type="protein sequence ID" value="KAJ9580514.1"/>
    <property type="molecule type" value="Genomic_DNA"/>
</dbReference>
<keyword evidence="1" id="KW-0472">Membrane</keyword>
<feature type="transmembrane region" description="Helical" evidence="1">
    <location>
        <begin position="6"/>
        <end position="29"/>
    </location>
</feature>
<accession>A0AAD8E8E1</accession>
<evidence type="ECO:0000256" key="1">
    <source>
        <dbReference type="SAM" id="Phobius"/>
    </source>
</evidence>
<reference evidence="2" key="2">
    <citation type="submission" date="2023-05" db="EMBL/GenBank/DDBJ databases">
        <authorList>
            <person name="Fouks B."/>
        </authorList>
    </citation>
    <scope>NUCLEOTIDE SEQUENCE</scope>
    <source>
        <strain evidence="2">Stay&amp;Tobe</strain>
        <tissue evidence="2">Testes</tissue>
    </source>
</reference>
<sequence length="65" mass="7422">TTLVRVSICALVSFSVLILSYYTFSSAFLKDGTEKWDMWMATTSLNYNVFLSFRSLSPSLQRCSH</sequence>
<protein>
    <submittedName>
        <fullName evidence="2">Uncharacterized protein</fullName>
    </submittedName>
</protein>
<proteinExistence type="predicted"/>
<dbReference type="AlphaFoldDB" id="A0AAD8E8E1"/>
<keyword evidence="1" id="KW-0812">Transmembrane</keyword>
<name>A0AAD8E8E1_DIPPU</name>
<feature type="non-terminal residue" evidence="2">
    <location>
        <position position="1"/>
    </location>
</feature>
<feature type="non-terminal residue" evidence="2">
    <location>
        <position position="65"/>
    </location>
</feature>
<organism evidence="2 3">
    <name type="scientific">Diploptera punctata</name>
    <name type="common">Pacific beetle cockroach</name>
    <dbReference type="NCBI Taxonomy" id="6984"/>
    <lineage>
        <taxon>Eukaryota</taxon>
        <taxon>Metazoa</taxon>
        <taxon>Ecdysozoa</taxon>
        <taxon>Arthropoda</taxon>
        <taxon>Hexapoda</taxon>
        <taxon>Insecta</taxon>
        <taxon>Pterygota</taxon>
        <taxon>Neoptera</taxon>
        <taxon>Polyneoptera</taxon>
        <taxon>Dictyoptera</taxon>
        <taxon>Blattodea</taxon>
        <taxon>Blaberoidea</taxon>
        <taxon>Blaberidae</taxon>
        <taxon>Diplopterinae</taxon>
        <taxon>Diploptera</taxon>
    </lineage>
</organism>
<evidence type="ECO:0000313" key="3">
    <source>
        <dbReference type="Proteomes" id="UP001233999"/>
    </source>
</evidence>